<evidence type="ECO:0000256" key="6">
    <source>
        <dbReference type="ARBA" id="ARBA00011738"/>
    </source>
</evidence>
<dbReference type="PANTHER" id="PTHR46278:SF2">
    <property type="entry name" value="ASPARTATE-SEMIALDEHYDE DEHYDROGENASE"/>
    <property type="match status" value="1"/>
</dbReference>
<feature type="active site" description="Acyl-thioester intermediate" evidence="16">
    <location>
        <position position="145"/>
    </location>
</feature>
<dbReference type="PIRSF" id="PIRSF000148">
    <property type="entry name" value="ASA_dh"/>
    <property type="match status" value="1"/>
</dbReference>
<comment type="catalytic activity">
    <reaction evidence="15">
        <text>L-aspartate 4-semialdehyde + phosphate + NADP(+) = 4-phospho-L-aspartate + NADPH + H(+)</text>
        <dbReference type="Rhea" id="RHEA:24284"/>
        <dbReference type="ChEBI" id="CHEBI:15378"/>
        <dbReference type="ChEBI" id="CHEBI:43474"/>
        <dbReference type="ChEBI" id="CHEBI:57535"/>
        <dbReference type="ChEBI" id="CHEBI:57783"/>
        <dbReference type="ChEBI" id="CHEBI:58349"/>
        <dbReference type="ChEBI" id="CHEBI:537519"/>
        <dbReference type="EC" id="1.2.1.11"/>
    </reaction>
</comment>
<dbReference type="InterPro" id="IPR000534">
    <property type="entry name" value="Semialdehyde_DH_NAD-bd"/>
</dbReference>
<comment type="similarity">
    <text evidence="5">Belongs to the aspartate-semialdehyde dehydrogenase family.</text>
</comment>
<comment type="pathway">
    <text evidence="3">Amino-acid biosynthesis; L-lysine biosynthesis via DAP pathway; (S)-tetrahydrodipicolinate from L-aspartate: step 2/4.</text>
</comment>
<dbReference type="SUPFAM" id="SSF55347">
    <property type="entry name" value="Glyceraldehyde-3-phosphate dehydrogenase-like, C-terminal domain"/>
    <property type="match status" value="1"/>
</dbReference>
<dbReference type="GO" id="GO:0009086">
    <property type="term" value="P:methionine biosynthetic process"/>
    <property type="evidence" value="ECO:0007669"/>
    <property type="project" value="UniProtKB-KW"/>
</dbReference>
<dbReference type="NCBIfam" id="NF011456">
    <property type="entry name" value="PRK14874.1"/>
    <property type="match status" value="1"/>
</dbReference>
<evidence type="ECO:0000313" key="19">
    <source>
        <dbReference type="EMBL" id="MDZ5761331.1"/>
    </source>
</evidence>
<dbReference type="Gene3D" id="3.40.50.720">
    <property type="entry name" value="NAD(P)-binding Rossmann-like Domain"/>
    <property type="match status" value="1"/>
</dbReference>
<feature type="domain" description="Semialdehyde dehydrogenase NAD-binding" evidence="18">
    <location>
        <begin position="16"/>
        <end position="134"/>
    </location>
</feature>
<reference evidence="19" key="1">
    <citation type="submission" date="2023-02" db="EMBL/GenBank/DDBJ databases">
        <title>Host association and intracellularity evolved multiple times independently in the Rickettsiales.</title>
        <authorList>
            <person name="Castelli M."/>
            <person name="Nardi T."/>
            <person name="Gammuto L."/>
            <person name="Bellinzona G."/>
            <person name="Sabaneyeva E."/>
            <person name="Potekhin A."/>
            <person name="Serra V."/>
            <person name="Petroni G."/>
            <person name="Sassera D."/>
        </authorList>
    </citation>
    <scope>NUCLEOTIDE SEQUENCE</scope>
    <source>
        <strain evidence="19">USBL-36I1</strain>
    </source>
</reference>
<evidence type="ECO:0000256" key="13">
    <source>
        <dbReference type="ARBA" id="ARBA00023154"/>
    </source>
</evidence>
<comment type="pathway">
    <text evidence="4">Amino-acid biosynthesis; L-threonine biosynthesis; L-threonine from L-aspartate: step 2/5.</text>
</comment>
<evidence type="ECO:0000256" key="9">
    <source>
        <dbReference type="ARBA" id="ARBA00022697"/>
    </source>
</evidence>
<dbReference type="EMBL" id="JARGYU010000002">
    <property type="protein sequence ID" value="MDZ5761331.1"/>
    <property type="molecule type" value="Genomic_DNA"/>
</dbReference>
<gene>
    <name evidence="19" type="ORF">Lyticum_00503</name>
</gene>
<evidence type="ECO:0000256" key="11">
    <source>
        <dbReference type="ARBA" id="ARBA00022915"/>
    </source>
</evidence>
<dbReference type="InterPro" id="IPR000319">
    <property type="entry name" value="Asp-semialdehyde_DH_CS"/>
</dbReference>
<dbReference type="GO" id="GO:0050661">
    <property type="term" value="F:NADP binding"/>
    <property type="evidence" value="ECO:0007669"/>
    <property type="project" value="InterPro"/>
</dbReference>
<keyword evidence="17" id="KW-1133">Transmembrane helix</keyword>
<evidence type="ECO:0000256" key="15">
    <source>
        <dbReference type="ARBA" id="ARBA00047891"/>
    </source>
</evidence>
<dbReference type="GO" id="GO:0019877">
    <property type="term" value="P:diaminopimelate biosynthetic process"/>
    <property type="evidence" value="ECO:0007669"/>
    <property type="project" value="UniProtKB-KW"/>
</dbReference>
<name>A0AAE4VJZ4_9RICK</name>
<keyword evidence="14" id="KW-0486">Methionine biosynthesis</keyword>
<evidence type="ECO:0000256" key="12">
    <source>
        <dbReference type="ARBA" id="ARBA00023002"/>
    </source>
</evidence>
<evidence type="ECO:0000256" key="5">
    <source>
        <dbReference type="ARBA" id="ARBA00010584"/>
    </source>
</evidence>
<keyword evidence="8" id="KW-0028">Amino-acid biosynthesis</keyword>
<keyword evidence="11" id="KW-0220">Diaminopimelate biosynthesis</keyword>
<organism evidence="19 20">
    <name type="scientific">Lyticum sinuosum</name>
    <dbReference type="NCBI Taxonomy" id="1332059"/>
    <lineage>
        <taxon>Bacteria</taxon>
        <taxon>Pseudomonadati</taxon>
        <taxon>Pseudomonadota</taxon>
        <taxon>Alphaproteobacteria</taxon>
        <taxon>Rickettsiales</taxon>
        <taxon>Lyticum</taxon>
    </lineage>
</organism>
<comment type="subunit">
    <text evidence="6">Homodimer.</text>
</comment>
<evidence type="ECO:0000256" key="14">
    <source>
        <dbReference type="ARBA" id="ARBA00023167"/>
    </source>
</evidence>
<keyword evidence="13" id="KW-0457">Lysine biosynthesis</keyword>
<dbReference type="InterPro" id="IPR036291">
    <property type="entry name" value="NAD(P)-bd_dom_sf"/>
</dbReference>
<comment type="caution">
    <text evidence="19">The sequence shown here is derived from an EMBL/GenBank/DDBJ whole genome shotgun (WGS) entry which is preliminary data.</text>
</comment>
<evidence type="ECO:0000256" key="10">
    <source>
        <dbReference type="ARBA" id="ARBA00022857"/>
    </source>
</evidence>
<accession>A0AAE4VJZ4</accession>
<protein>
    <recommendedName>
        <fullName evidence="7">aspartate-semialdehyde dehydrogenase</fullName>
        <ecNumber evidence="7">1.2.1.11</ecNumber>
    </recommendedName>
</protein>
<dbReference type="GO" id="GO:0009085">
    <property type="term" value="P:lysine biosynthetic process"/>
    <property type="evidence" value="ECO:0007669"/>
    <property type="project" value="UniProtKB-KW"/>
</dbReference>
<evidence type="ECO:0000256" key="3">
    <source>
        <dbReference type="ARBA" id="ARBA00005076"/>
    </source>
</evidence>
<evidence type="ECO:0000256" key="4">
    <source>
        <dbReference type="ARBA" id="ARBA00005097"/>
    </source>
</evidence>
<sequence length="411" mass="46440">MNYDRDYDINESKKYNIAIVGATGAVGATLLYLLIERSFPFDNVYAVASSRSAGTKLNFGYDPPMELIVEDLETFSFEKVDIAIFSIGSKLSSEYAPKAALAGCIVIDNSSYWRMNDDIPLVVASVNSECISQYKNKYIISNPNCIVAPLVDVLHPLNKIYGVKRIILSTYQSVSGKGNRAIRQLFEETRDDITQNYEENLNNNDDINYDENNFNQENYDENNFNQENYNENCKKTSNKKIEEENENYEESDEFSGVLPHKIAFNVIPQVGEILSDGETEEEEKIRNEIQKILCSQIGISATCVRVPVFFGHSIAANIELSVENIPSIDEIADVIKNNKDVIISHDIDHNYSTNYIMPIDCVSLPFVYVSRLRPDYSNSKAFNIWIVSDNLYKGAALNALQIAEKLITTHL</sequence>
<keyword evidence="17" id="KW-0812">Transmembrane</keyword>
<dbReference type="RefSeq" id="WP_322498760.1">
    <property type="nucleotide sequence ID" value="NZ_JARGYU010000002.1"/>
</dbReference>
<dbReference type="GO" id="GO:0051287">
    <property type="term" value="F:NAD binding"/>
    <property type="evidence" value="ECO:0007669"/>
    <property type="project" value="InterPro"/>
</dbReference>
<evidence type="ECO:0000256" key="17">
    <source>
        <dbReference type="SAM" id="Phobius"/>
    </source>
</evidence>
<evidence type="ECO:0000256" key="1">
    <source>
        <dbReference type="ARBA" id="ARBA00002492"/>
    </source>
</evidence>
<evidence type="ECO:0000256" key="16">
    <source>
        <dbReference type="PIRSR" id="PIRSR000148-1"/>
    </source>
</evidence>
<proteinExistence type="inferred from homology"/>
<dbReference type="PANTHER" id="PTHR46278">
    <property type="entry name" value="DEHYDROGENASE, PUTATIVE-RELATED"/>
    <property type="match status" value="1"/>
</dbReference>
<dbReference type="CDD" id="cd02316">
    <property type="entry name" value="VcASADH2_like_N"/>
    <property type="match status" value="1"/>
</dbReference>
<feature type="active site" description="Proton acceptor" evidence="16">
    <location>
        <position position="312"/>
    </location>
</feature>
<dbReference type="GO" id="GO:0009088">
    <property type="term" value="P:threonine biosynthetic process"/>
    <property type="evidence" value="ECO:0007669"/>
    <property type="project" value="UniProtKB-KW"/>
</dbReference>
<evidence type="ECO:0000256" key="8">
    <source>
        <dbReference type="ARBA" id="ARBA00022605"/>
    </source>
</evidence>
<dbReference type="AlphaFoldDB" id="A0AAE4VJZ4"/>
<evidence type="ECO:0000313" key="20">
    <source>
        <dbReference type="Proteomes" id="UP001289135"/>
    </source>
</evidence>
<dbReference type="Gene3D" id="3.30.360.10">
    <property type="entry name" value="Dihydrodipicolinate Reductase, domain 2"/>
    <property type="match status" value="1"/>
</dbReference>
<keyword evidence="12" id="KW-0560">Oxidoreductase</keyword>
<keyword evidence="10" id="KW-0521">NADP</keyword>
<keyword evidence="9" id="KW-0791">Threonine biosynthesis</keyword>
<evidence type="ECO:0000256" key="7">
    <source>
        <dbReference type="ARBA" id="ARBA00013120"/>
    </source>
</evidence>
<dbReference type="InterPro" id="IPR012280">
    <property type="entry name" value="Semialdhyde_DH_dimer_dom"/>
</dbReference>
<dbReference type="GO" id="GO:0046983">
    <property type="term" value="F:protein dimerization activity"/>
    <property type="evidence" value="ECO:0007669"/>
    <property type="project" value="InterPro"/>
</dbReference>
<keyword evidence="17" id="KW-0472">Membrane</keyword>
<dbReference type="PROSITE" id="PS01103">
    <property type="entry name" value="ASD"/>
    <property type="match status" value="1"/>
</dbReference>
<dbReference type="Pfam" id="PF01118">
    <property type="entry name" value="Semialdhyde_dh"/>
    <property type="match status" value="1"/>
</dbReference>
<dbReference type="Pfam" id="PF02774">
    <property type="entry name" value="Semialdhyde_dhC"/>
    <property type="match status" value="1"/>
</dbReference>
<dbReference type="SMART" id="SM00859">
    <property type="entry name" value="Semialdhyde_dh"/>
    <property type="match status" value="1"/>
</dbReference>
<dbReference type="EC" id="1.2.1.11" evidence="7"/>
<evidence type="ECO:0000259" key="18">
    <source>
        <dbReference type="SMART" id="SM00859"/>
    </source>
</evidence>
<feature type="transmembrane region" description="Helical" evidence="17">
    <location>
        <begin position="15"/>
        <end position="35"/>
    </location>
</feature>
<keyword evidence="20" id="KW-1185">Reference proteome</keyword>
<evidence type="ECO:0000256" key="2">
    <source>
        <dbReference type="ARBA" id="ARBA00005021"/>
    </source>
</evidence>
<dbReference type="SUPFAM" id="SSF51735">
    <property type="entry name" value="NAD(P)-binding Rossmann-fold domains"/>
    <property type="match status" value="1"/>
</dbReference>
<comment type="pathway">
    <text evidence="2">Amino-acid biosynthesis; L-methionine biosynthesis via de novo pathway; L-homoserine from L-aspartate: step 2/3.</text>
</comment>
<dbReference type="Proteomes" id="UP001289135">
    <property type="component" value="Unassembled WGS sequence"/>
</dbReference>
<comment type="function">
    <text evidence="1">Catalyzes the NADPH-dependent formation of L-aspartate-semialdehyde (L-ASA) by the reductive dephosphorylation of L-aspartyl-4-phosphate.</text>
</comment>
<dbReference type="GO" id="GO:0004073">
    <property type="term" value="F:aspartate-semialdehyde dehydrogenase activity"/>
    <property type="evidence" value="ECO:0007669"/>
    <property type="project" value="UniProtKB-EC"/>
</dbReference>